<sequence length="320" mass="37036">MFSNLFTYDGIAKILIDTLLISVPEVFFWVMFTLTLVGEFEYWKEPECKRLINKFDYVRVFLPTIVVALLINIMDYMGLNMYISQLISISVFYIIVVLTNDVFGDASALKWMAKAFVFMVLGFFIIQILKNIYIPYVLYMANLSVKEVNGSFLLSFILTLPVRLLQYSLLLYFVIRKRTFLKGRWLKPILSSPLLTALLFSIIVFNILFLQIVYKTVISVETLKELSSTSIVVLLIGVVLSPIINIMAFLIGCYYLKDKEIKDKVSEAEKLHNLSENIRVYINHGNYDNIRWKLNGVKIEVEDIADSIYKDDEKDKHCIG</sequence>
<name>A0A318XM74_9FIRM</name>
<evidence type="ECO:0000256" key="1">
    <source>
        <dbReference type="SAM" id="Phobius"/>
    </source>
</evidence>
<dbReference type="Proteomes" id="UP000248132">
    <property type="component" value="Unassembled WGS sequence"/>
</dbReference>
<gene>
    <name evidence="2" type="ORF">LY28_02425</name>
</gene>
<keyword evidence="1" id="KW-1133">Transmembrane helix</keyword>
<feature type="transmembrane region" description="Helical" evidence="1">
    <location>
        <begin position="151"/>
        <end position="174"/>
    </location>
</feature>
<evidence type="ECO:0000313" key="3">
    <source>
        <dbReference type="Proteomes" id="UP000248132"/>
    </source>
</evidence>
<feature type="transmembrane region" description="Helical" evidence="1">
    <location>
        <begin position="14"/>
        <end position="37"/>
    </location>
</feature>
<organism evidence="2 3">
    <name type="scientific">Ruminiclostridium sufflavum DSM 19573</name>
    <dbReference type="NCBI Taxonomy" id="1121337"/>
    <lineage>
        <taxon>Bacteria</taxon>
        <taxon>Bacillati</taxon>
        <taxon>Bacillota</taxon>
        <taxon>Clostridia</taxon>
        <taxon>Eubacteriales</taxon>
        <taxon>Oscillospiraceae</taxon>
        <taxon>Ruminiclostridium</taxon>
    </lineage>
</organism>
<evidence type="ECO:0000313" key="2">
    <source>
        <dbReference type="EMBL" id="PYG87042.1"/>
    </source>
</evidence>
<feature type="transmembrane region" description="Helical" evidence="1">
    <location>
        <begin position="194"/>
        <end position="214"/>
    </location>
</feature>
<dbReference type="OrthoDB" id="1738702at2"/>
<feature type="transmembrane region" description="Helical" evidence="1">
    <location>
        <begin position="82"/>
        <end position="103"/>
    </location>
</feature>
<keyword evidence="3" id="KW-1185">Reference proteome</keyword>
<feature type="transmembrane region" description="Helical" evidence="1">
    <location>
        <begin position="57"/>
        <end position="76"/>
    </location>
</feature>
<comment type="caution">
    <text evidence="2">The sequence shown here is derived from an EMBL/GenBank/DDBJ whole genome shotgun (WGS) entry which is preliminary data.</text>
</comment>
<feature type="transmembrane region" description="Helical" evidence="1">
    <location>
        <begin position="115"/>
        <end position="139"/>
    </location>
</feature>
<keyword evidence="1" id="KW-0812">Transmembrane</keyword>
<keyword evidence="1" id="KW-0472">Membrane</keyword>
<dbReference type="RefSeq" id="WP_110462442.1">
    <property type="nucleotide sequence ID" value="NZ_QKMR01000014.1"/>
</dbReference>
<dbReference type="EMBL" id="QKMR01000014">
    <property type="protein sequence ID" value="PYG87042.1"/>
    <property type="molecule type" value="Genomic_DNA"/>
</dbReference>
<feature type="transmembrane region" description="Helical" evidence="1">
    <location>
        <begin position="234"/>
        <end position="256"/>
    </location>
</feature>
<accession>A0A318XM74</accession>
<reference evidence="2 3" key="1">
    <citation type="submission" date="2018-06" db="EMBL/GenBank/DDBJ databases">
        <title>Genomic Encyclopedia of Type Strains, Phase I: the one thousand microbial genomes (KMG-I) project.</title>
        <authorList>
            <person name="Kyrpides N."/>
        </authorList>
    </citation>
    <scope>NUCLEOTIDE SEQUENCE [LARGE SCALE GENOMIC DNA]</scope>
    <source>
        <strain evidence="2 3">DSM 19573</strain>
    </source>
</reference>
<proteinExistence type="predicted"/>
<dbReference type="AlphaFoldDB" id="A0A318XM74"/>
<protein>
    <submittedName>
        <fullName evidence="2">Uncharacterized protein</fullName>
    </submittedName>
</protein>